<dbReference type="PANTHER" id="PTHR11895">
    <property type="entry name" value="TRANSAMIDASE"/>
    <property type="match status" value="1"/>
</dbReference>
<dbReference type="SUPFAM" id="SSF75304">
    <property type="entry name" value="Amidase signature (AS) enzymes"/>
    <property type="match status" value="1"/>
</dbReference>
<organism evidence="3 4">
    <name type="scientific">Lachancea lanzarotensis</name>
    <dbReference type="NCBI Taxonomy" id="1245769"/>
    <lineage>
        <taxon>Eukaryota</taxon>
        <taxon>Fungi</taxon>
        <taxon>Dikarya</taxon>
        <taxon>Ascomycota</taxon>
        <taxon>Saccharomycotina</taxon>
        <taxon>Saccharomycetes</taxon>
        <taxon>Saccharomycetales</taxon>
        <taxon>Saccharomycetaceae</taxon>
        <taxon>Lachancea</taxon>
    </lineage>
</organism>
<dbReference type="OrthoDB" id="1879366at2759"/>
<dbReference type="InterPro" id="IPR023631">
    <property type="entry name" value="Amidase_dom"/>
</dbReference>
<accession>A0A0C7MX22</accession>
<dbReference type="GeneID" id="34683360"/>
<evidence type="ECO:0000259" key="2">
    <source>
        <dbReference type="Pfam" id="PF01425"/>
    </source>
</evidence>
<dbReference type="InterPro" id="IPR000120">
    <property type="entry name" value="Amidase"/>
</dbReference>
<dbReference type="RefSeq" id="XP_022626235.1">
    <property type="nucleotide sequence ID" value="XM_022774105.1"/>
</dbReference>
<dbReference type="STRING" id="1245769.A0A0C7MX22"/>
<dbReference type="InterPro" id="IPR036928">
    <property type="entry name" value="AS_sf"/>
</dbReference>
<dbReference type="GO" id="GO:0003824">
    <property type="term" value="F:catalytic activity"/>
    <property type="evidence" value="ECO:0007669"/>
    <property type="project" value="InterPro"/>
</dbReference>
<dbReference type="PANTHER" id="PTHR11895:SF170">
    <property type="entry name" value="AMIDASE"/>
    <property type="match status" value="1"/>
</dbReference>
<dbReference type="Gene3D" id="3.90.1300.10">
    <property type="entry name" value="Amidase signature (AS) domain"/>
    <property type="match status" value="1"/>
</dbReference>
<dbReference type="Proteomes" id="UP000054304">
    <property type="component" value="Unassembled WGS sequence"/>
</dbReference>
<proteinExistence type="inferred from homology"/>
<feature type="domain" description="Amidase" evidence="2">
    <location>
        <begin position="87"/>
        <end position="502"/>
    </location>
</feature>
<sequence length="518" mass="56022">MSIVSLKVSENNPVTEKTVKTQLDNLGVSLLPGEDEDFQKFLAGAHETALIVDAMSDYKPKTDLERFPRKNVQPVLAKDELGAWVYKFDLQDALENKGPLAGVSICIKDCVGIANIPQVMGTDCWEPWVPSADATVVTRLLEAGAKIAGTSNCEQLCAFTGSHTSCLGNVHNPYLHGHSAGGSSSGSAALVAAGQTDMALGADQGGSIRIPAAMCGLVGLKPTFGLVPYTGITSNEYTLDHVGPMTKTVQENVNLLQVLAGADYLDDRQSSVPCVLNFEFKTPRKLTVGVLTEAFDAPFLDETMKTKVLSAIEKFKEVGYDVVEIGVPMHTQAPQIWSVIERVSGLNSRLGHPSGRRLYSDPEFFKHTHGLGERFFSKAPVNVRNSIISGLYLNENFPGIHAKATNLVLKLQSEYNKALSKVDLLVAPTTPFCAPPHGPREGSPFERVSSTFGINSNTCPFNISGHPALSLPIGFMTCKESPSSKLPVGMQIIGKHFDESTIYTAAYAWEQHLDWRSN</sequence>
<dbReference type="InterPro" id="IPR020556">
    <property type="entry name" value="Amidase_CS"/>
</dbReference>
<evidence type="ECO:0000313" key="4">
    <source>
        <dbReference type="Proteomes" id="UP000054304"/>
    </source>
</evidence>
<name>A0A0C7MX22_9SACH</name>
<comment type="similarity">
    <text evidence="1">Belongs to the amidase family.</text>
</comment>
<dbReference type="Pfam" id="PF01425">
    <property type="entry name" value="Amidase"/>
    <property type="match status" value="1"/>
</dbReference>
<protein>
    <submittedName>
        <fullName evidence="3">LALA0S01e00518g1_1</fullName>
    </submittedName>
</protein>
<evidence type="ECO:0000256" key="1">
    <source>
        <dbReference type="ARBA" id="ARBA00009199"/>
    </source>
</evidence>
<dbReference type="EMBL" id="LN736360">
    <property type="protein sequence ID" value="CEP59990.1"/>
    <property type="molecule type" value="Genomic_DNA"/>
</dbReference>
<keyword evidence="4" id="KW-1185">Reference proteome</keyword>
<dbReference type="AlphaFoldDB" id="A0A0C7MX22"/>
<evidence type="ECO:0000313" key="3">
    <source>
        <dbReference type="EMBL" id="CEP59990.1"/>
    </source>
</evidence>
<reference evidence="3 4" key="1">
    <citation type="submission" date="2014-12" db="EMBL/GenBank/DDBJ databases">
        <authorList>
            <person name="Neuveglise Cecile"/>
        </authorList>
    </citation>
    <scope>NUCLEOTIDE SEQUENCE [LARGE SCALE GENOMIC DNA]</scope>
    <source>
        <strain evidence="3 4">CBS 12615</strain>
    </source>
</reference>
<dbReference type="HOGENOM" id="CLU_009600_18_1_1"/>
<gene>
    <name evidence="3" type="ORF">LALA0_S01e00518g</name>
</gene>
<dbReference type="PROSITE" id="PS00571">
    <property type="entry name" value="AMIDASES"/>
    <property type="match status" value="1"/>
</dbReference>